<dbReference type="GO" id="GO:0046872">
    <property type="term" value="F:metal ion binding"/>
    <property type="evidence" value="ECO:0007669"/>
    <property type="project" value="UniProtKB-KW"/>
</dbReference>
<keyword evidence="8" id="KW-1185">Reference proteome</keyword>
<keyword evidence="3 4" id="KW-0408">Iron</keyword>
<dbReference type="SUPFAM" id="SSF46626">
    <property type="entry name" value="Cytochrome c"/>
    <property type="match status" value="2"/>
</dbReference>
<evidence type="ECO:0000256" key="1">
    <source>
        <dbReference type="ARBA" id="ARBA00022617"/>
    </source>
</evidence>
<dbReference type="OrthoDB" id="9779283at2"/>
<dbReference type="Proteomes" id="UP000318010">
    <property type="component" value="Unassembled WGS sequence"/>
</dbReference>
<dbReference type="PANTHER" id="PTHR35008:SF9">
    <property type="entry name" value="CYTOCHROME C DOMAIN-CONTAINING PROTEIN"/>
    <property type="match status" value="1"/>
</dbReference>
<feature type="domain" description="Cytochrome c" evidence="6">
    <location>
        <begin position="178"/>
        <end position="268"/>
    </location>
</feature>
<name>A0A563U7K0_9SPHI</name>
<comment type="caution">
    <text evidence="7">The sequence shown here is derived from an EMBL/GenBank/DDBJ whole genome shotgun (WGS) entry which is preliminary data.</text>
</comment>
<dbReference type="InterPro" id="IPR036909">
    <property type="entry name" value="Cyt_c-like_dom_sf"/>
</dbReference>
<evidence type="ECO:0000256" key="3">
    <source>
        <dbReference type="ARBA" id="ARBA00023004"/>
    </source>
</evidence>
<evidence type="ECO:0000256" key="4">
    <source>
        <dbReference type="PROSITE-ProRule" id="PRU00433"/>
    </source>
</evidence>
<dbReference type="PANTHER" id="PTHR35008">
    <property type="entry name" value="BLL4482 PROTEIN-RELATED"/>
    <property type="match status" value="1"/>
</dbReference>
<keyword evidence="2 4" id="KW-0479">Metal-binding</keyword>
<dbReference type="Gene3D" id="1.10.760.10">
    <property type="entry name" value="Cytochrome c-like domain"/>
    <property type="match status" value="2"/>
</dbReference>
<dbReference type="InterPro" id="IPR009056">
    <property type="entry name" value="Cyt_c-like_dom"/>
</dbReference>
<proteinExistence type="predicted"/>
<organism evidence="7 8">
    <name type="scientific">Mucilaginibacter achroorhodeus</name>
    <dbReference type="NCBI Taxonomy" id="2599294"/>
    <lineage>
        <taxon>Bacteria</taxon>
        <taxon>Pseudomonadati</taxon>
        <taxon>Bacteroidota</taxon>
        <taxon>Sphingobacteriia</taxon>
        <taxon>Sphingobacteriales</taxon>
        <taxon>Sphingobacteriaceae</taxon>
        <taxon>Mucilaginibacter</taxon>
    </lineage>
</organism>
<sequence>MTRKRPELSKSGNSKVTANGGSGVGTSTLHQITSNTWRAPKDETIPTGKEGEIIRYGRELIVHTSKYLGPKGTIAKITNGMNCQNCHLDAGTRPYGNNFSGFITAYPKMSRRAGKIESPAERLVECFERSLNGKAPDTSGREIRSILAYMRWVGKDGKHGVNLIGASTEKLPYLKFAADTAKGNAVYSLKCQNCHGQNGEGVLSHDGTSYTYPPLWGNHSYNDGAGMYRLGNLAGFVKNNMPLGATYQNPQLTNEEAWDVAAFIESKPRAHQNQHSDWKDLNKKPIDFPFGPYPDSFSEKQHKYGPFAPIKAAHNGRSMSSVTNLQK</sequence>
<dbReference type="PROSITE" id="PS51007">
    <property type="entry name" value="CYTC"/>
    <property type="match status" value="1"/>
</dbReference>
<dbReference type="GO" id="GO:0009055">
    <property type="term" value="F:electron transfer activity"/>
    <property type="evidence" value="ECO:0007669"/>
    <property type="project" value="InterPro"/>
</dbReference>
<evidence type="ECO:0000256" key="5">
    <source>
        <dbReference type="SAM" id="MobiDB-lite"/>
    </source>
</evidence>
<accession>A0A563U7K0</accession>
<keyword evidence="1 4" id="KW-0349">Heme</keyword>
<dbReference type="EMBL" id="VOEI01000002">
    <property type="protein sequence ID" value="TWR27320.1"/>
    <property type="molecule type" value="Genomic_DNA"/>
</dbReference>
<evidence type="ECO:0000313" key="8">
    <source>
        <dbReference type="Proteomes" id="UP000318010"/>
    </source>
</evidence>
<evidence type="ECO:0000313" key="7">
    <source>
        <dbReference type="EMBL" id="TWR27320.1"/>
    </source>
</evidence>
<dbReference type="AlphaFoldDB" id="A0A563U7K0"/>
<evidence type="ECO:0000256" key="2">
    <source>
        <dbReference type="ARBA" id="ARBA00022723"/>
    </source>
</evidence>
<feature type="compositionally biased region" description="Polar residues" evidence="5">
    <location>
        <begin position="10"/>
        <end position="37"/>
    </location>
</feature>
<feature type="region of interest" description="Disordered" evidence="5">
    <location>
        <begin position="1"/>
        <end position="45"/>
    </location>
</feature>
<dbReference type="GO" id="GO:0020037">
    <property type="term" value="F:heme binding"/>
    <property type="evidence" value="ECO:0007669"/>
    <property type="project" value="InterPro"/>
</dbReference>
<dbReference type="Pfam" id="PF00034">
    <property type="entry name" value="Cytochrom_C"/>
    <property type="match status" value="1"/>
</dbReference>
<gene>
    <name evidence="7" type="ORF">FPZ42_08250</name>
</gene>
<reference evidence="7 8" key="1">
    <citation type="submission" date="2019-07" db="EMBL/GenBank/DDBJ databases">
        <authorList>
            <person name="Kim J."/>
        </authorList>
    </citation>
    <scope>NUCLEOTIDE SEQUENCE [LARGE SCALE GENOMIC DNA]</scope>
    <source>
        <strain evidence="7 8">MJ1a</strain>
    </source>
</reference>
<evidence type="ECO:0000259" key="6">
    <source>
        <dbReference type="PROSITE" id="PS51007"/>
    </source>
</evidence>
<protein>
    <submittedName>
        <fullName evidence="7">C-type cytochrome</fullName>
    </submittedName>
</protein>
<dbReference type="InterPro" id="IPR051459">
    <property type="entry name" value="Cytochrome_c-type_DH"/>
</dbReference>